<feature type="repeat" description="Filamin" evidence="9">
    <location>
        <begin position="871"/>
        <end position="945"/>
    </location>
</feature>
<evidence type="ECO:0000256" key="1">
    <source>
        <dbReference type="ARBA" id="ARBA00004245"/>
    </source>
</evidence>
<dbReference type="FunFam" id="1.10.418.10:FF:000008">
    <property type="entry name" value="Filamin-B isoform C"/>
    <property type="match status" value="1"/>
</dbReference>
<evidence type="ECO:0000259" key="11">
    <source>
        <dbReference type="PROSITE" id="PS50021"/>
    </source>
</evidence>
<keyword evidence="3" id="KW-0963">Cytoplasm</keyword>
<dbReference type="InterPro" id="IPR001715">
    <property type="entry name" value="CH_dom"/>
</dbReference>
<feature type="repeat" description="Filamin" evidence="9">
    <location>
        <begin position="575"/>
        <end position="667"/>
    </location>
</feature>
<dbReference type="FunFam" id="2.60.40.10:FF:000154">
    <property type="entry name" value="filamin-B isoform X1"/>
    <property type="match status" value="1"/>
</dbReference>
<dbReference type="Gene3D" id="1.10.418.10">
    <property type="entry name" value="Calponin-like domain"/>
    <property type="match status" value="2"/>
</dbReference>
<dbReference type="FunFam" id="2.60.40.10:FF:000138">
    <property type="entry name" value="filamin-B isoform X1"/>
    <property type="match status" value="1"/>
</dbReference>
<dbReference type="FunFam" id="1.10.418.10:FF:000006">
    <property type="entry name" value="Filamin-B isoform A"/>
    <property type="match status" value="1"/>
</dbReference>
<keyword evidence="6" id="KW-0832">Ubl conjugation</keyword>
<keyword evidence="7" id="KW-0009">Actin-binding</keyword>
<evidence type="ECO:0000256" key="9">
    <source>
        <dbReference type="PROSITE-ProRule" id="PRU00087"/>
    </source>
</evidence>
<feature type="repeat" description="Filamin" evidence="9">
    <location>
        <begin position="944"/>
        <end position="1049"/>
    </location>
</feature>
<evidence type="ECO:0000313" key="12">
    <source>
        <dbReference type="Ensembl" id="ENSMAMP00000041163.1"/>
    </source>
</evidence>
<feature type="domain" description="Calponin-homology (CH)" evidence="11">
    <location>
        <begin position="169"/>
        <end position="272"/>
    </location>
</feature>
<dbReference type="InterPro" id="IPR017868">
    <property type="entry name" value="Filamin/ABP280_repeat-like"/>
</dbReference>
<feature type="region of interest" description="Disordered" evidence="10">
    <location>
        <begin position="1"/>
        <end position="40"/>
    </location>
</feature>
<evidence type="ECO:0000313" key="13">
    <source>
        <dbReference type="Proteomes" id="UP000261640"/>
    </source>
</evidence>
<dbReference type="FunFam" id="2.60.40.10:FF:000042">
    <property type="entry name" value="Filamin-B isoform B"/>
    <property type="match status" value="2"/>
</dbReference>
<proteinExistence type="inferred from homology"/>
<keyword evidence="4" id="KW-0597">Phosphoprotein</keyword>
<dbReference type="InterPro" id="IPR014756">
    <property type="entry name" value="Ig_E-set"/>
</dbReference>
<dbReference type="FunFam" id="2.60.40.10:FF:000168">
    <property type="entry name" value="filamin-C isoform X2"/>
    <property type="match status" value="1"/>
</dbReference>
<dbReference type="PROSITE" id="PS00020">
    <property type="entry name" value="ACTININ_2"/>
    <property type="match status" value="1"/>
</dbReference>
<dbReference type="FunFam" id="2.60.40.10:FF:000079">
    <property type="entry name" value="Filamin-B isoform C"/>
    <property type="match status" value="1"/>
</dbReference>
<evidence type="ECO:0000256" key="6">
    <source>
        <dbReference type="ARBA" id="ARBA00022843"/>
    </source>
</evidence>
<feature type="repeat" description="Filamin" evidence="9">
    <location>
        <begin position="280"/>
        <end position="378"/>
    </location>
</feature>
<feature type="repeat" description="Filamin" evidence="9">
    <location>
        <begin position="1806"/>
        <end position="1898"/>
    </location>
</feature>
<feature type="region of interest" description="Disordered" evidence="10">
    <location>
        <begin position="2189"/>
        <end position="2215"/>
    </location>
</feature>
<feature type="repeat" description="Filamin" evidence="9">
    <location>
        <begin position="1143"/>
        <end position="1237"/>
    </location>
</feature>
<feature type="repeat" description="Filamin" evidence="9">
    <location>
        <begin position="671"/>
        <end position="767"/>
    </location>
</feature>
<feature type="repeat" description="Filamin" evidence="9">
    <location>
        <begin position="768"/>
        <end position="870"/>
    </location>
</feature>
<dbReference type="GO" id="GO:0005856">
    <property type="term" value="C:cytoskeleton"/>
    <property type="evidence" value="ECO:0007669"/>
    <property type="project" value="UniProtKB-SubCell"/>
</dbReference>
<dbReference type="InterPro" id="IPR044801">
    <property type="entry name" value="Filamin"/>
</dbReference>
<evidence type="ECO:0000256" key="2">
    <source>
        <dbReference type="ARBA" id="ARBA00009238"/>
    </source>
</evidence>
<feature type="repeat" description="Filamin" evidence="9">
    <location>
        <begin position="1896"/>
        <end position="1985"/>
    </location>
</feature>
<feature type="repeat" description="Filamin" evidence="9">
    <location>
        <begin position="2356"/>
        <end position="2449"/>
    </location>
</feature>
<organism evidence="12 13">
    <name type="scientific">Mastacembelus armatus</name>
    <name type="common">zig-zag eel</name>
    <dbReference type="NCBI Taxonomy" id="205130"/>
    <lineage>
        <taxon>Eukaryota</taxon>
        <taxon>Metazoa</taxon>
        <taxon>Chordata</taxon>
        <taxon>Craniata</taxon>
        <taxon>Vertebrata</taxon>
        <taxon>Euteleostomi</taxon>
        <taxon>Actinopterygii</taxon>
        <taxon>Neopterygii</taxon>
        <taxon>Teleostei</taxon>
        <taxon>Neoteleostei</taxon>
        <taxon>Acanthomorphata</taxon>
        <taxon>Anabantaria</taxon>
        <taxon>Synbranchiformes</taxon>
        <taxon>Mastacembelidae</taxon>
        <taxon>Mastacembelus</taxon>
    </lineage>
</organism>
<name>A0A7N8WVG7_9TELE</name>
<accession>A0A7N8WVG7</accession>
<dbReference type="SMART" id="SM00033">
    <property type="entry name" value="CH"/>
    <property type="match status" value="2"/>
</dbReference>
<evidence type="ECO:0000256" key="4">
    <source>
        <dbReference type="ARBA" id="ARBA00022553"/>
    </source>
</evidence>
<dbReference type="CDD" id="cd21314">
    <property type="entry name" value="CH_FLNC_rpt2"/>
    <property type="match status" value="1"/>
</dbReference>
<feature type="repeat" description="Filamin" evidence="9">
    <location>
        <begin position="380"/>
        <end position="477"/>
    </location>
</feature>
<evidence type="ECO:0000256" key="10">
    <source>
        <dbReference type="SAM" id="MobiDB-lite"/>
    </source>
</evidence>
<dbReference type="FunFam" id="2.60.40.10:FF:000102">
    <property type="entry name" value="filamin-B isoform X2"/>
    <property type="match status" value="1"/>
</dbReference>
<keyword evidence="5" id="KW-0677">Repeat</keyword>
<dbReference type="PANTHER" id="PTHR38537">
    <property type="entry name" value="JITTERBUG, ISOFORM N"/>
    <property type="match status" value="1"/>
</dbReference>
<dbReference type="Proteomes" id="UP000261640">
    <property type="component" value="Unplaced"/>
</dbReference>
<evidence type="ECO:0000256" key="7">
    <source>
        <dbReference type="ARBA" id="ARBA00023203"/>
    </source>
</evidence>
<dbReference type="FunFam" id="2.60.40.10:FF:000118">
    <property type="entry name" value="filamin-C isoform X2"/>
    <property type="match status" value="1"/>
</dbReference>
<keyword evidence="8" id="KW-0206">Cytoskeleton</keyword>
<dbReference type="InterPro" id="IPR036872">
    <property type="entry name" value="CH_dom_sf"/>
</dbReference>
<keyword evidence="13" id="KW-1185">Reference proteome</keyword>
<dbReference type="PROSITE" id="PS00019">
    <property type="entry name" value="ACTININ_1"/>
    <property type="match status" value="1"/>
</dbReference>
<feature type="repeat" description="Filamin" evidence="9">
    <location>
        <begin position="1050"/>
        <end position="1142"/>
    </location>
</feature>
<dbReference type="Pfam" id="PF00307">
    <property type="entry name" value="CH"/>
    <property type="match status" value="2"/>
</dbReference>
<feature type="domain" description="Calponin-homology (CH)" evidence="11">
    <location>
        <begin position="46"/>
        <end position="152"/>
    </location>
</feature>
<dbReference type="PROSITE" id="PS50194">
    <property type="entry name" value="FILAMIN_REPEAT"/>
    <property type="match status" value="24"/>
</dbReference>
<feature type="repeat" description="Filamin" evidence="9">
    <location>
        <begin position="1238"/>
        <end position="1337"/>
    </location>
</feature>
<feature type="repeat" description="Filamin" evidence="9">
    <location>
        <begin position="1527"/>
        <end position="1623"/>
    </location>
</feature>
<dbReference type="SUPFAM" id="SSF81296">
    <property type="entry name" value="E set domains"/>
    <property type="match status" value="24"/>
</dbReference>
<dbReference type="CDD" id="cd21310">
    <property type="entry name" value="CH_FLNC_rpt1"/>
    <property type="match status" value="1"/>
</dbReference>
<evidence type="ECO:0000256" key="8">
    <source>
        <dbReference type="ARBA" id="ARBA00023212"/>
    </source>
</evidence>
<dbReference type="SMART" id="SM00557">
    <property type="entry name" value="IG_FLMN"/>
    <property type="match status" value="24"/>
</dbReference>
<dbReference type="GO" id="GO:0030036">
    <property type="term" value="P:actin cytoskeleton organization"/>
    <property type="evidence" value="ECO:0007669"/>
    <property type="project" value="InterPro"/>
</dbReference>
<comment type="similarity">
    <text evidence="2">Belongs to the filamin family.</text>
</comment>
<feature type="repeat" description="Filamin" evidence="9">
    <location>
        <begin position="2262"/>
        <end position="2354"/>
    </location>
</feature>
<dbReference type="SUPFAM" id="SSF47576">
    <property type="entry name" value="Calponin-homology domain, CH-domain"/>
    <property type="match status" value="1"/>
</dbReference>
<dbReference type="PANTHER" id="PTHR38537:SF12">
    <property type="entry name" value="FILAMIN-C"/>
    <property type="match status" value="1"/>
</dbReference>
<dbReference type="InterPro" id="IPR013783">
    <property type="entry name" value="Ig-like_fold"/>
</dbReference>
<feature type="repeat" description="Filamin" evidence="9">
    <location>
        <begin position="1636"/>
        <end position="1727"/>
    </location>
</feature>
<feature type="repeat" description="Filamin" evidence="9">
    <location>
        <begin position="1988"/>
        <end position="2080"/>
    </location>
</feature>
<dbReference type="Ensembl" id="ENSMAMT00000053675.1">
    <property type="protein sequence ID" value="ENSMAMP00000041163.1"/>
    <property type="gene ID" value="ENSMAMG00000020885.2"/>
</dbReference>
<feature type="repeat" description="Filamin" evidence="9">
    <location>
        <begin position="1338"/>
        <end position="1430"/>
    </location>
</feature>
<dbReference type="FunFam" id="2.60.40.10:FF:000007">
    <property type="entry name" value="Filamin-B isoform C"/>
    <property type="match status" value="3"/>
</dbReference>
<protein>
    <submittedName>
        <fullName evidence="12">Filamin C, gamma b (actin binding protein 280)</fullName>
    </submittedName>
</protein>
<evidence type="ECO:0000256" key="5">
    <source>
        <dbReference type="ARBA" id="ARBA00022737"/>
    </source>
</evidence>
<dbReference type="InterPro" id="IPR001589">
    <property type="entry name" value="Actinin_actin-bd_CS"/>
</dbReference>
<dbReference type="FunFam" id="2.60.40.10:FF:000001">
    <property type="entry name" value="Filamin-C isoform b"/>
    <property type="match status" value="4"/>
</dbReference>
<sequence>MMSNSSYLEPQQLPPQFYQSPGDFGEEEEEMPATEKDLAEDAPWKKIQQNTFTRWCNEHLKVLNKRINDLQKDLSDGLKLIGLLEVLSQKRMYRKYHSRPNFRQMKLENVSVALEFLEREHIKLVSIDSKAIVDGNLKLILGLIWTLILHYSISMPMWEDEDDEDAKKLTPKQRLLGWIQNKVPQLPITNFHRDWRDGKALGALVDNCAPGLCPDWETWDPSQPVENAREAMQQADDWLGVPQVIAPEEIVDPNVDEHSVMTYLSQFPKAKLKPGAPLRAKTLHPKRAKAYGPGIEPQGNMVLKPAEFLVETVEAGLGEVLVYVEDPEGHTEEARVIPNNDKKRTYSVVYLPKVEGLHKVKVLFAGQDIDRSPFMVNVSKAMGDPTRVQARGPGLQPTGNVSFKVLLSVCPPGAGAGDVGVIIVDSNGRRDTVEIVLENKGDSIFRCTYVPVLEGPHTIYVTFAGQQIPRSPFTVHISEACNPNVCRASGRGLQAKGLRVKEVADFKVYTKGAGSGELKVTVKGPKGLDEPVKVLELDNEIYECNYYPIMTGKYVITITWGGHSIPRSPFEVYVSEEAGSQKVRAWGPGLETGMVGKSADFVVEAIGTEVGTLGFSIEGPSQAKIECDDKGDGSCDVRYWPTEPGDYAVHVICDDEDIKDSPFMAHILPAANDVYPEKVKCYGPGLEPLGCIVNKPADFTIDTRGAGRGELKIYAQDAEGFPIDIQITDNGDSTYFCVYIPTKPIKHTIIITWGEVNVPSSPFRVTIGEGSHPENVKVYGPGVEHTGLKANEPTYFTVDCSEAGQGDVSIGIKCAPGVVGPAEADIDFDIIKNDNDTFTVKYMPPGPGQYTIMVLFADQEIPISPFRIKVDPSHDAAKVRAEGPGLSRTGVEVGKPTHFTVYTKGAGKAQPEVHFSAAAKGEAVRDFEIIDNHDYSYTVRYTAAQQVTPSPKTSAGPCLTCSSVCLLKSEVDVGKDQEFSISTHGAGGQGKLDVKITSPSRRPIPCKLESGSANELHTVKYIPPEEGLYRVDINYDGNPVPGSPFTVEGVMPPDPSKVRAHGPGLQGGVVGKPAPFSIDTKGAGTGGLGLTVEGPCEAKIECQDNGDGSCSVSYLPTEPGEYAINILFADQHIPGSPFKAIVQSVFDPTKVTASGPGLERGKVNEAGSFTVDCSKAGEAELTIEIISDSGAKAEVHIQKNSDGTYSITYIPQFHGMYTITIKYGGHTVPKFPTRLQVDPAVDVSGVKVYGPGVEPRGVLREVTTHFIVDTRAHYKSGGSHIKTCISNPSGSNTDTYITDKGDGTYRVEYTPYEDGLHLIEVLFDDVSVPKSPFRVSVTEGCDPSRVRAYGPGLEEGLVNKSNRFTVETRGAGTGGLGLAIEGPSEAKMSCKDNKDGSCSVEYIPFTPGEYDVNITFGGLPIPGSPFRVPVRELVDPSKVRCSGPGLGSGVRAHVPQTFTVDSSKAGVASLEVQLYGPTGVAEPISIMDNGDGTHTVNYTPASDGPYTVCVKYADQEVPRSPFKIKTLPAHDASKVRASGPGLNASGVPASLPVEFTIDARDAGEGLLTVQILDPEGKPKKANIRDNRDGTYTVSYVPDMAGRYTITIKYGGDEIPYSPYRIHAIPTGDASKCLVTVSIGGHGLGSGIGPTIQIGEETVITVDAKAAGKGKVTCKVSTPDGAELDVDVVENTDGTFDIYYTAPEPGKYVITIRFGGEHIPNSPFHVVASDTVPVVEEPSDKVQFQQRWVLGSCDVRMPSGRTACPHIIDNKDGTVTVKYSPTERGLHEMDIKYDGNHIPGSPLQFYVDAINSGHVTAYGPGLSHGMVNRPATFTIVTKDAGEGGLSLAVEGPSKAEISCKDNKDGTCTVSYLPTAPGDYNIIVKFDDKHIPGSPFTAKITGDDTMRTSQLNVGTATDVSLKITETDLSSLMATIRAPSGNEEPCLLKRLPNRHIGISFTPKEVGEHVVSVKKSGKHVTNSPFKIMVGQSEIGDASKVKVYGQGLVEGRTFEVAEFIVDTRSAGYGGLGLSIEGPSKVDINCEDMEDGTCKVTYCPTEPGNYIINIKFADQHVPGSPFTVKVFGEGRMKESITTKRQAPSIATVGSTCDLNLKIPGNWFQMVSAQERLTRTFTRSSHTYTRTERTEISKTRGGETKREVRVEESTQVGGDPFRDVFGDFLGRENLSGFSGSRPPLQDGEAGNQDMTAQVTSPGGKTDDAEIIKGEDSTYSVRFIPQEMGPHTVNVKYRGQHVPGSPFQFTVGPLGEGGAHKVRAGGTGLERGVAGIPAEFSIWTREAGAGGLSIAVEGPSKAEISFEDRKDGSCGVAYVVQEPGDYEVSIKFNDEHIPDSPFIVPIATLCDDARRLTITSLQDVGLKVGQEASFAVQLNGARGLIDAKIHTPSGAIEECHLSELDSDQHAIRFVPRENGIHSIDVRFNSSHVPGSPFKIRVGEPGQVGDPGMVSAFGPGLEGGTTGVASEFIVNTCNAGSGALSVTIDGPSKVKMDCQECPEGYKVSFTPMAPGNYLISIKYGGPQHIVGSPFKAKVSGPRLSGGHSLHETSSVLVETVTKSSAKAGAFASLPKFSSDASKVISRGAGLSKAFIGQKNTFTVDCSKAGTNMLMVGVHGPKTPCEEVYVKHVGNRMYNVTYTVKEQGSYILIVKWGDENVPGSPFHVTVP</sequence>
<dbReference type="Gene3D" id="2.60.40.10">
    <property type="entry name" value="Immunoglobulins"/>
    <property type="match status" value="24"/>
</dbReference>
<comment type="subcellular location">
    <subcellularLocation>
        <location evidence="1">Cytoplasm</location>
        <location evidence="1">Cytoskeleton</location>
    </subcellularLocation>
</comment>
<dbReference type="FunFam" id="2.60.40.10:FF:000157">
    <property type="entry name" value="filamin-C isoform X1"/>
    <property type="match status" value="1"/>
</dbReference>
<dbReference type="GO" id="GO:0051015">
    <property type="term" value="F:actin filament binding"/>
    <property type="evidence" value="ECO:0007669"/>
    <property type="project" value="InterPro"/>
</dbReference>
<feature type="repeat" description="Filamin" evidence="9">
    <location>
        <begin position="2582"/>
        <end position="2676"/>
    </location>
</feature>
<dbReference type="FunFam" id="2.60.40.10:FF:000115">
    <property type="entry name" value="filamin-C isoform X1"/>
    <property type="match status" value="1"/>
</dbReference>
<feature type="repeat" description="Filamin" evidence="9">
    <location>
        <begin position="2453"/>
        <end position="2545"/>
    </location>
</feature>
<feature type="repeat" description="Filamin" evidence="9">
    <location>
        <begin position="2197"/>
        <end position="2259"/>
    </location>
</feature>
<dbReference type="FunFam" id="2.60.40.10:FF:000092">
    <property type="entry name" value="Filamin-B isoform B"/>
    <property type="match status" value="1"/>
</dbReference>
<dbReference type="Pfam" id="PF00630">
    <property type="entry name" value="Filamin"/>
    <property type="match status" value="24"/>
</dbReference>
<feature type="repeat" description="Filamin" evidence="9">
    <location>
        <begin position="1431"/>
        <end position="1526"/>
    </location>
</feature>
<reference evidence="12" key="1">
    <citation type="submission" date="2025-08" db="UniProtKB">
        <authorList>
            <consortium name="Ensembl"/>
        </authorList>
    </citation>
    <scope>IDENTIFICATION</scope>
</reference>
<dbReference type="FunFam" id="2.60.40.10:FF:000096">
    <property type="entry name" value="filamin-C isoform X2"/>
    <property type="match status" value="1"/>
</dbReference>
<dbReference type="GO" id="GO:0007399">
    <property type="term" value="P:nervous system development"/>
    <property type="evidence" value="ECO:0007669"/>
    <property type="project" value="UniProtKB-ARBA"/>
</dbReference>
<reference evidence="12" key="2">
    <citation type="submission" date="2025-09" db="UniProtKB">
        <authorList>
            <consortium name="Ensembl"/>
        </authorList>
    </citation>
    <scope>IDENTIFICATION</scope>
</reference>
<dbReference type="InterPro" id="IPR001298">
    <property type="entry name" value="Filamin/ABP280_rpt"/>
</dbReference>
<feature type="compositionally biased region" description="Polar residues" evidence="10">
    <location>
        <begin position="2201"/>
        <end position="2211"/>
    </location>
</feature>
<dbReference type="FunFam" id="2.60.40.10:FF:000122">
    <property type="entry name" value="filamin-C isoform X2"/>
    <property type="match status" value="1"/>
</dbReference>
<feature type="repeat" description="Filamin" evidence="9">
    <location>
        <begin position="478"/>
        <end position="574"/>
    </location>
</feature>
<dbReference type="FunFam" id="2.60.40.10:FF:000126">
    <property type="entry name" value="filamin-C isoform X1"/>
    <property type="match status" value="1"/>
</dbReference>
<feature type="repeat" description="Filamin" evidence="9">
    <location>
        <begin position="1754"/>
        <end position="1806"/>
    </location>
</feature>
<dbReference type="GeneTree" id="ENSGT00940000153588"/>
<evidence type="ECO:0000256" key="3">
    <source>
        <dbReference type="ARBA" id="ARBA00022490"/>
    </source>
</evidence>
<dbReference type="PROSITE" id="PS50021">
    <property type="entry name" value="CH"/>
    <property type="match status" value="2"/>
</dbReference>